<dbReference type="PANTHER" id="PTHR20974:SF0">
    <property type="entry name" value="UPF0585 PROTEIN CG18661"/>
    <property type="match status" value="1"/>
</dbReference>
<comment type="caution">
    <text evidence="1">The sequence shown here is derived from an EMBL/GenBank/DDBJ whole genome shotgun (WGS) entry which is preliminary data.</text>
</comment>
<keyword evidence="2" id="KW-1185">Reference proteome</keyword>
<dbReference type="EMBL" id="JASNJD010000004">
    <property type="protein sequence ID" value="MDK3017390.1"/>
    <property type="molecule type" value="Genomic_DNA"/>
</dbReference>
<dbReference type="Pfam" id="PF06080">
    <property type="entry name" value="DUF938"/>
    <property type="match status" value="1"/>
</dbReference>
<dbReference type="InterPro" id="IPR029063">
    <property type="entry name" value="SAM-dependent_MTases_sf"/>
</dbReference>
<gene>
    <name evidence="1" type="ORF">QO033_06860</name>
</gene>
<proteinExistence type="predicted"/>
<dbReference type="Proteomes" id="UP001243757">
    <property type="component" value="Unassembled WGS sequence"/>
</dbReference>
<evidence type="ECO:0000313" key="2">
    <source>
        <dbReference type="Proteomes" id="UP001243757"/>
    </source>
</evidence>
<name>A0ABT7EYR0_9RHOB</name>
<dbReference type="Gene3D" id="3.40.50.150">
    <property type="entry name" value="Vaccinia Virus protein VP39"/>
    <property type="match status" value="1"/>
</dbReference>
<dbReference type="PANTHER" id="PTHR20974">
    <property type="entry name" value="UPF0585 PROTEIN CG18661"/>
    <property type="match status" value="1"/>
</dbReference>
<reference evidence="1 2" key="1">
    <citation type="submission" date="2023-05" db="EMBL/GenBank/DDBJ databases">
        <title>Pseudodonghicola sp. nov.</title>
        <authorList>
            <person name="Huang J."/>
        </authorList>
    </citation>
    <scope>NUCLEOTIDE SEQUENCE [LARGE SCALE GENOMIC DNA]</scope>
    <source>
        <strain evidence="1 2">IC7</strain>
    </source>
</reference>
<sequence>MTRKLTLPDTASIANRGEGAKLVAPSASRNLEPIADLLAQTAPQSGRALEIASGTGQHVAVFAARFPDLIWQPSDPDPDRRASIDAYAAESGCGNILPALALDAATPGWGADLGGQNLIFLSNLLHLIPMDWVEVLIAEAARALAPHGRLILYGPFMRAGELTSDGDKTFHASLIGQDPRIGYKDDFDILDLLQQAGLEIVEVIEMPANNLALVAESRAF</sequence>
<accession>A0ABT7EYR0</accession>
<organism evidence="1 2">
    <name type="scientific">Pseudodonghicola flavimaris</name>
    <dbReference type="NCBI Taxonomy" id="3050036"/>
    <lineage>
        <taxon>Bacteria</taxon>
        <taxon>Pseudomonadati</taxon>
        <taxon>Pseudomonadota</taxon>
        <taxon>Alphaproteobacteria</taxon>
        <taxon>Rhodobacterales</taxon>
        <taxon>Paracoccaceae</taxon>
        <taxon>Pseudodonghicola</taxon>
    </lineage>
</organism>
<protein>
    <submittedName>
        <fullName evidence="1">DUF938 domain-containing protein</fullName>
    </submittedName>
</protein>
<dbReference type="RefSeq" id="WP_284480208.1">
    <property type="nucleotide sequence ID" value="NZ_JASNJD010000004.1"/>
</dbReference>
<evidence type="ECO:0000313" key="1">
    <source>
        <dbReference type="EMBL" id="MDK3017390.1"/>
    </source>
</evidence>
<dbReference type="InterPro" id="IPR010342">
    <property type="entry name" value="DUF938"/>
</dbReference>
<dbReference type="SUPFAM" id="SSF53335">
    <property type="entry name" value="S-adenosyl-L-methionine-dependent methyltransferases"/>
    <property type="match status" value="1"/>
</dbReference>